<dbReference type="SUPFAM" id="SSF56112">
    <property type="entry name" value="Protein kinase-like (PK-like)"/>
    <property type="match status" value="1"/>
</dbReference>
<dbReference type="SMART" id="SM00220">
    <property type="entry name" value="S_TKc"/>
    <property type="match status" value="1"/>
</dbReference>
<comment type="caution">
    <text evidence="2">The sequence shown here is derived from an EMBL/GenBank/DDBJ whole genome shotgun (WGS) entry which is preliminary data.</text>
</comment>
<keyword evidence="2" id="KW-0808">Transferase</keyword>
<reference evidence="2" key="1">
    <citation type="submission" date="2023-03" db="EMBL/GenBank/DDBJ databases">
        <title>Massive genome expansion in bonnet fungi (Mycena s.s.) driven by repeated elements and novel gene families across ecological guilds.</title>
        <authorList>
            <consortium name="Lawrence Berkeley National Laboratory"/>
            <person name="Harder C.B."/>
            <person name="Miyauchi S."/>
            <person name="Viragh M."/>
            <person name="Kuo A."/>
            <person name="Thoen E."/>
            <person name="Andreopoulos B."/>
            <person name="Lu D."/>
            <person name="Skrede I."/>
            <person name="Drula E."/>
            <person name="Henrissat B."/>
            <person name="Morin E."/>
            <person name="Kohler A."/>
            <person name="Barry K."/>
            <person name="LaButti K."/>
            <person name="Morin E."/>
            <person name="Salamov A."/>
            <person name="Lipzen A."/>
            <person name="Mereny Z."/>
            <person name="Hegedus B."/>
            <person name="Baldrian P."/>
            <person name="Stursova M."/>
            <person name="Weitz H."/>
            <person name="Taylor A."/>
            <person name="Grigoriev I.V."/>
            <person name="Nagy L.G."/>
            <person name="Martin F."/>
            <person name="Kauserud H."/>
        </authorList>
    </citation>
    <scope>NUCLEOTIDE SEQUENCE</scope>
    <source>
        <strain evidence="2">CBHHK002</strain>
    </source>
</reference>
<dbReference type="Gene3D" id="1.10.510.10">
    <property type="entry name" value="Transferase(Phosphotransferase) domain 1"/>
    <property type="match status" value="1"/>
</dbReference>
<gene>
    <name evidence="2" type="ORF">DFH08DRAFT_720730</name>
</gene>
<dbReference type="Proteomes" id="UP001218218">
    <property type="component" value="Unassembled WGS sequence"/>
</dbReference>
<dbReference type="PANTHER" id="PTHR44329">
    <property type="entry name" value="SERINE/THREONINE-PROTEIN KINASE TNNI3K-RELATED"/>
    <property type="match status" value="1"/>
</dbReference>
<proteinExistence type="predicted"/>
<dbReference type="GO" id="GO:0004674">
    <property type="term" value="F:protein serine/threonine kinase activity"/>
    <property type="evidence" value="ECO:0007669"/>
    <property type="project" value="TreeGrafter"/>
</dbReference>
<dbReference type="InterPro" id="IPR000719">
    <property type="entry name" value="Prot_kinase_dom"/>
</dbReference>
<evidence type="ECO:0000313" key="2">
    <source>
        <dbReference type="EMBL" id="KAJ7306663.1"/>
    </source>
</evidence>
<accession>A0AAD6Z3N6</accession>
<organism evidence="2 3">
    <name type="scientific">Mycena albidolilacea</name>
    <dbReference type="NCBI Taxonomy" id="1033008"/>
    <lineage>
        <taxon>Eukaryota</taxon>
        <taxon>Fungi</taxon>
        <taxon>Dikarya</taxon>
        <taxon>Basidiomycota</taxon>
        <taxon>Agaricomycotina</taxon>
        <taxon>Agaricomycetes</taxon>
        <taxon>Agaricomycetidae</taxon>
        <taxon>Agaricales</taxon>
        <taxon>Marasmiineae</taxon>
        <taxon>Mycenaceae</taxon>
        <taxon>Mycena</taxon>
    </lineage>
</organism>
<keyword evidence="2" id="KW-0418">Kinase</keyword>
<dbReference type="Pfam" id="PF07714">
    <property type="entry name" value="PK_Tyr_Ser-Thr"/>
    <property type="match status" value="1"/>
</dbReference>
<protein>
    <submittedName>
        <fullName evidence="2">Kinase-like domain-containing protein</fullName>
    </submittedName>
</protein>
<evidence type="ECO:0000313" key="3">
    <source>
        <dbReference type="Proteomes" id="UP001218218"/>
    </source>
</evidence>
<keyword evidence="3" id="KW-1185">Reference proteome</keyword>
<dbReference type="InterPro" id="IPR008271">
    <property type="entry name" value="Ser/Thr_kinase_AS"/>
</dbReference>
<feature type="domain" description="Protein kinase" evidence="1">
    <location>
        <begin position="52"/>
        <end position="328"/>
    </location>
</feature>
<name>A0AAD6Z3N6_9AGAR</name>
<sequence>MYVSFLIVVFDSDVRQLLDSSAAPPPNLSKALERLSRASGLHPRCFSLSGVEKVGAQVAAGGFSDIWKGLIRGQIVSIKMVRIFQDSDVEAVLRIKDFGREALIWRQLSHPNLLPFFGLYYLEGGLCLVSPWMENGHLIQFLKNASPDTDRLSLILDVAMGLEYLHTVKLVHGDLKAVNILVTHSGRACIADFGLTVIADAVSLSRPDLATCETVRYQAPEVLEGGRNHFASDIYAFACVCYEVCRPSSQSRVPSDIIQILTGKAPFFEVETDGQVILHVHRGGQLSRPDLATCDPILWVLIRDCLQQNPTLRPVAHQITRRLLEPPIQAKAKESITDWDQTSTRKIRRLVQNPPVLPSILEIQRRIFGDSALQMDIRFSDSTIGFVRGG</sequence>
<dbReference type="InterPro" id="IPR011009">
    <property type="entry name" value="Kinase-like_dom_sf"/>
</dbReference>
<dbReference type="EMBL" id="JARIHO010000092">
    <property type="protein sequence ID" value="KAJ7306663.1"/>
    <property type="molecule type" value="Genomic_DNA"/>
</dbReference>
<dbReference type="GO" id="GO:0005524">
    <property type="term" value="F:ATP binding"/>
    <property type="evidence" value="ECO:0007669"/>
    <property type="project" value="InterPro"/>
</dbReference>
<dbReference type="PROSITE" id="PS00108">
    <property type="entry name" value="PROTEIN_KINASE_ST"/>
    <property type="match status" value="1"/>
</dbReference>
<dbReference type="InterPro" id="IPR051681">
    <property type="entry name" value="Ser/Thr_Kinases-Pseudokinases"/>
</dbReference>
<dbReference type="PROSITE" id="PS50011">
    <property type="entry name" value="PROTEIN_KINASE_DOM"/>
    <property type="match status" value="1"/>
</dbReference>
<dbReference type="InterPro" id="IPR001245">
    <property type="entry name" value="Ser-Thr/Tyr_kinase_cat_dom"/>
</dbReference>
<evidence type="ECO:0000259" key="1">
    <source>
        <dbReference type="PROSITE" id="PS50011"/>
    </source>
</evidence>
<dbReference type="AlphaFoldDB" id="A0AAD6Z3N6"/>